<sequence>MTPLATFLIACLLLCAVHGKRGRKKEPRCKRGSVAQVLAALQNETYYLTRTTNPMRGPCYFLSAQGLNKECVSGTPVMYGYKTVKKWVNVTEVVAEPKEHRFPSDLRGILSRKKLLIQGNDCFVLQLRVEIELWVTKPSDDSSTCCISTFDRMRKDGPYQTTYFHGVC</sequence>
<reference evidence="2" key="1">
    <citation type="submission" date="2018-03" db="EMBL/GenBank/DDBJ databases">
        <title>The relapsing fever spirochete Borrelia turicatae persists in the highly oxidative environment of its soft-bodied tick vector.</title>
        <authorList>
            <person name="Bourret T.J."/>
            <person name="Boyle W.K."/>
            <person name="Valenzuela J.G."/>
            <person name="Oliveira F."/>
            <person name="Lopez J.E."/>
        </authorList>
    </citation>
    <scope>NUCLEOTIDE SEQUENCE</scope>
    <source>
        <strain evidence="2">Kansas strain/isolate</strain>
        <tissue evidence="2">Salivary glands</tissue>
    </source>
</reference>
<name>A0A2R5L946_9ACAR</name>
<feature type="chain" id="PRO_5015355306" evidence="1">
    <location>
        <begin position="20"/>
        <end position="168"/>
    </location>
</feature>
<dbReference type="InterPro" id="IPR012674">
    <property type="entry name" value="Calycin"/>
</dbReference>
<dbReference type="AlphaFoldDB" id="A0A2R5L946"/>
<dbReference type="EMBL" id="GGLE01001864">
    <property type="protein sequence ID" value="MBY05990.1"/>
    <property type="molecule type" value="Transcribed_RNA"/>
</dbReference>
<proteinExistence type="predicted"/>
<keyword evidence="1" id="KW-0732">Signal</keyword>
<feature type="signal peptide" evidence="1">
    <location>
        <begin position="1"/>
        <end position="19"/>
    </location>
</feature>
<evidence type="ECO:0000256" key="1">
    <source>
        <dbReference type="SAM" id="SignalP"/>
    </source>
</evidence>
<evidence type="ECO:0000313" key="2">
    <source>
        <dbReference type="EMBL" id="MBY05990.1"/>
    </source>
</evidence>
<protein>
    <submittedName>
        <fullName evidence="2">Putative salivary lipocalin</fullName>
    </submittedName>
</protein>
<organism evidence="2">
    <name type="scientific">Ornithodoros turicata</name>
    <dbReference type="NCBI Taxonomy" id="34597"/>
    <lineage>
        <taxon>Eukaryota</taxon>
        <taxon>Metazoa</taxon>
        <taxon>Ecdysozoa</taxon>
        <taxon>Arthropoda</taxon>
        <taxon>Chelicerata</taxon>
        <taxon>Arachnida</taxon>
        <taxon>Acari</taxon>
        <taxon>Parasitiformes</taxon>
        <taxon>Ixodida</taxon>
        <taxon>Ixodoidea</taxon>
        <taxon>Argasidae</taxon>
        <taxon>Ornithodorinae</taxon>
        <taxon>Ornithodoros</taxon>
    </lineage>
</organism>
<dbReference type="Gene3D" id="2.40.128.20">
    <property type="match status" value="1"/>
</dbReference>
<accession>A0A2R5L946</accession>